<dbReference type="Gene3D" id="1.20.1600.10">
    <property type="entry name" value="Outer membrane efflux proteins (OEP)"/>
    <property type="match status" value="1"/>
</dbReference>
<dbReference type="OrthoDB" id="5778546at2"/>
<evidence type="ECO:0000256" key="1">
    <source>
        <dbReference type="ARBA" id="ARBA00004442"/>
    </source>
</evidence>
<dbReference type="InterPro" id="IPR003423">
    <property type="entry name" value="OMP_efflux"/>
</dbReference>
<dbReference type="GO" id="GO:1990281">
    <property type="term" value="C:efflux pump complex"/>
    <property type="evidence" value="ECO:0007669"/>
    <property type="project" value="TreeGrafter"/>
</dbReference>
<dbReference type="AlphaFoldDB" id="A0A1R3VM56"/>
<evidence type="ECO:0000256" key="8">
    <source>
        <dbReference type="SAM" id="Coils"/>
    </source>
</evidence>
<keyword evidence="3" id="KW-0813">Transport</keyword>
<reference evidence="9 10" key="1">
    <citation type="submission" date="2017-01" db="EMBL/GenBank/DDBJ databases">
        <authorList>
            <person name="Mah S.A."/>
            <person name="Swanson W.J."/>
            <person name="Moy G.W."/>
            <person name="Vacquier V.D."/>
        </authorList>
    </citation>
    <scope>NUCLEOTIDE SEQUENCE [LARGE SCALE GENOMIC DNA]</scope>
    <source>
        <strain evidence="9 10">M9</strain>
    </source>
</reference>
<gene>
    <name evidence="9" type="ORF">SAMN05216526_0120</name>
</gene>
<keyword evidence="5" id="KW-0812">Transmembrane</keyword>
<evidence type="ECO:0000313" key="9">
    <source>
        <dbReference type="EMBL" id="SIT65670.1"/>
    </source>
</evidence>
<keyword evidence="8" id="KW-0175">Coiled coil</keyword>
<evidence type="ECO:0000256" key="6">
    <source>
        <dbReference type="ARBA" id="ARBA00023136"/>
    </source>
</evidence>
<dbReference type="PANTHER" id="PTHR30026">
    <property type="entry name" value="OUTER MEMBRANE PROTEIN TOLC"/>
    <property type="match status" value="1"/>
</dbReference>
<protein>
    <submittedName>
        <fullName evidence="9">Outer membrane protein TolC</fullName>
    </submittedName>
</protein>
<keyword evidence="7" id="KW-0998">Cell outer membrane</keyword>
<keyword evidence="10" id="KW-1185">Reference proteome</keyword>
<evidence type="ECO:0000256" key="3">
    <source>
        <dbReference type="ARBA" id="ARBA00022448"/>
    </source>
</evidence>
<dbReference type="GO" id="GO:0009279">
    <property type="term" value="C:cell outer membrane"/>
    <property type="evidence" value="ECO:0007669"/>
    <property type="project" value="UniProtKB-SubCell"/>
</dbReference>
<dbReference type="EMBL" id="FTPK01000001">
    <property type="protein sequence ID" value="SIT65670.1"/>
    <property type="molecule type" value="Genomic_DNA"/>
</dbReference>
<dbReference type="GO" id="GO:0015562">
    <property type="term" value="F:efflux transmembrane transporter activity"/>
    <property type="evidence" value="ECO:0007669"/>
    <property type="project" value="InterPro"/>
</dbReference>
<comment type="subcellular location">
    <subcellularLocation>
        <location evidence="1">Cell outer membrane</location>
    </subcellularLocation>
</comment>
<evidence type="ECO:0000256" key="4">
    <source>
        <dbReference type="ARBA" id="ARBA00022452"/>
    </source>
</evidence>
<proteinExistence type="inferred from homology"/>
<dbReference type="Proteomes" id="UP000223759">
    <property type="component" value="Unassembled WGS sequence"/>
</dbReference>
<dbReference type="GO" id="GO:0015288">
    <property type="term" value="F:porin activity"/>
    <property type="evidence" value="ECO:0007669"/>
    <property type="project" value="TreeGrafter"/>
</dbReference>
<accession>A0A1R3VM56</accession>
<dbReference type="SUPFAM" id="SSF56954">
    <property type="entry name" value="Outer membrane efflux proteins (OEP)"/>
    <property type="match status" value="1"/>
</dbReference>
<keyword evidence="6" id="KW-0472">Membrane</keyword>
<keyword evidence="4" id="KW-1134">Transmembrane beta strand</keyword>
<dbReference type="InterPro" id="IPR051906">
    <property type="entry name" value="TolC-like"/>
</dbReference>
<evidence type="ECO:0000313" key="10">
    <source>
        <dbReference type="Proteomes" id="UP000223759"/>
    </source>
</evidence>
<name>A0A1R3VM56_9GAMM</name>
<evidence type="ECO:0000256" key="5">
    <source>
        <dbReference type="ARBA" id="ARBA00022692"/>
    </source>
</evidence>
<organism evidence="9 10">
    <name type="scientific">Ectothiorhodosinus mongolicus</name>
    <dbReference type="NCBI Taxonomy" id="233100"/>
    <lineage>
        <taxon>Bacteria</taxon>
        <taxon>Pseudomonadati</taxon>
        <taxon>Pseudomonadota</taxon>
        <taxon>Gammaproteobacteria</taxon>
        <taxon>Chromatiales</taxon>
        <taxon>Ectothiorhodospiraceae</taxon>
        <taxon>Ectothiorhodosinus</taxon>
    </lineage>
</organism>
<dbReference type="STRING" id="233100.SAMN05216526_0120"/>
<comment type="similarity">
    <text evidence="2">Belongs to the outer membrane factor (OMF) (TC 1.B.17) family.</text>
</comment>
<sequence length="523" mass="58297">MRRLHLKPMRQLRDKAMRTAAHLGLALGLTLAMGIAPSLSDEWGQTPSVSSLALSVEDAVFMALERNRALAVEMLQPQITGTFAAIERAAFDPVIFGELRVGETEELRQFDQAALEQTFVRSERDELQLGLRQTLPTGTELELVFRTQRSDSSLPRIDEQFSARGGLSLTQALLQGAGLGTNLARLRQARLDTEASEYEFRGFVENLVADVEATYWDYVLASERVRIFEQALEVASQQLTETRQRIAVGQRPETEETSALAEEALRLQGLINARAERARARMRLLQLVNATDMGWETPITPLDEAQGELPSIEPVDAYLALAAELRPALNEARLRVARGDLEVVRTRNGLLPRLDLFITLGQSGYADSFSQAWRETDGPGYDYSVGLRLEVPIGNRAARAEASRARLSREQAQEALGNLEQLSALDVQQAWLEAQRTREQIRATRLTRELQAEVLRTEQVRFRVGSGTALAVSRAERDLLESQLDEVEAVIRYRQAVIELYRQSGSLLLHRGIDAPGPIGFDS</sequence>
<evidence type="ECO:0000256" key="2">
    <source>
        <dbReference type="ARBA" id="ARBA00007613"/>
    </source>
</evidence>
<dbReference type="PANTHER" id="PTHR30026:SF20">
    <property type="entry name" value="OUTER MEMBRANE PROTEIN TOLC"/>
    <property type="match status" value="1"/>
</dbReference>
<feature type="coiled-coil region" evidence="8">
    <location>
        <begin position="395"/>
        <end position="422"/>
    </location>
</feature>
<dbReference type="Pfam" id="PF02321">
    <property type="entry name" value="OEP"/>
    <property type="match status" value="2"/>
</dbReference>
<evidence type="ECO:0000256" key="7">
    <source>
        <dbReference type="ARBA" id="ARBA00023237"/>
    </source>
</evidence>